<protein>
    <submittedName>
        <fullName evidence="2">SPOSA6832_02308-mRNA-1:cds</fullName>
    </submittedName>
</protein>
<dbReference type="InterPro" id="IPR037401">
    <property type="entry name" value="SnoaL-like"/>
</dbReference>
<evidence type="ECO:0000259" key="1">
    <source>
        <dbReference type="Pfam" id="PF13577"/>
    </source>
</evidence>
<organism evidence="2 3">
    <name type="scientific">Sporidiobolus salmonicolor</name>
    <name type="common">Yeast-like fungus</name>
    <name type="synonym">Sporobolomyces salmonicolor</name>
    <dbReference type="NCBI Taxonomy" id="5005"/>
    <lineage>
        <taxon>Eukaryota</taxon>
        <taxon>Fungi</taxon>
        <taxon>Dikarya</taxon>
        <taxon>Basidiomycota</taxon>
        <taxon>Pucciniomycotina</taxon>
        <taxon>Microbotryomycetes</taxon>
        <taxon>Sporidiobolales</taxon>
        <taxon>Sporidiobolaceae</taxon>
        <taxon>Sporobolomyces</taxon>
    </lineage>
</organism>
<dbReference type="AlphaFoldDB" id="A0A0D6EKZ0"/>
<proteinExistence type="predicted"/>
<name>A0A0D6EKZ0_SPOSA</name>
<dbReference type="InterPro" id="IPR032710">
    <property type="entry name" value="NTF2-like_dom_sf"/>
</dbReference>
<dbReference type="Pfam" id="PF13577">
    <property type="entry name" value="SnoaL_4"/>
    <property type="match status" value="1"/>
</dbReference>
<dbReference type="OrthoDB" id="2533647at2759"/>
<keyword evidence="3" id="KW-1185">Reference proteome</keyword>
<gene>
    <name evidence="2" type="primary">SPOSA6832_02308</name>
</gene>
<dbReference type="Proteomes" id="UP000243876">
    <property type="component" value="Unassembled WGS sequence"/>
</dbReference>
<evidence type="ECO:0000313" key="2">
    <source>
        <dbReference type="EMBL" id="CEQ40662.1"/>
    </source>
</evidence>
<feature type="domain" description="SnoaL-like" evidence="1">
    <location>
        <begin position="24"/>
        <end position="103"/>
    </location>
</feature>
<accession>A0A0D6EKZ0</accession>
<evidence type="ECO:0000313" key="3">
    <source>
        <dbReference type="Proteomes" id="UP000243876"/>
    </source>
</evidence>
<reference evidence="3" key="1">
    <citation type="submission" date="2015-02" db="EMBL/GenBank/DDBJ databases">
        <authorList>
            <person name="Gon?alves P."/>
        </authorList>
    </citation>
    <scope>NUCLEOTIDE SEQUENCE [LARGE SCALE GENOMIC DNA]</scope>
</reference>
<dbReference type="SUPFAM" id="SSF54427">
    <property type="entry name" value="NTF2-like"/>
    <property type="match status" value="1"/>
</dbReference>
<sequence length="298" mass="32490">MSLPPGAQPPLPTHSVSLNGTAEEALERFKIRELMEGFPAHRDACEWSKLRALFAQEEAYVFTTWSGGVPIDEFIKISEAGFGKGVKIAHRVNGGTVDLATSGPAAGKRALGKLKACGFLSSGSLRKACPLNPSTITQRFVMPAEGGGDCEVDVDADCRLCFFVEKKADGSWKNHFFKGFYEKDRAHPVDPRKIPKYDDAKLASFPDGYRYLAYGQSAAYTIKLDLPQGRGVSFDVSLPVRLLNPEPGGSITSDNWQNGALTCLAGCFAGEEHDHFYRCFIDWLDGASIDEMKVKLGA</sequence>
<dbReference type="EMBL" id="CENE01000008">
    <property type="protein sequence ID" value="CEQ40662.1"/>
    <property type="molecule type" value="Genomic_DNA"/>
</dbReference>